<dbReference type="PROSITE" id="PS51352">
    <property type="entry name" value="THIOREDOXIN_2"/>
    <property type="match status" value="1"/>
</dbReference>
<dbReference type="CDD" id="cd02966">
    <property type="entry name" value="TlpA_like_family"/>
    <property type="match status" value="1"/>
</dbReference>
<organism evidence="7 8">
    <name type="scientific">Rhabdobacter roseus</name>
    <dbReference type="NCBI Taxonomy" id="1655419"/>
    <lineage>
        <taxon>Bacteria</taxon>
        <taxon>Pseudomonadati</taxon>
        <taxon>Bacteroidota</taxon>
        <taxon>Cytophagia</taxon>
        <taxon>Cytophagales</taxon>
        <taxon>Cytophagaceae</taxon>
        <taxon>Rhabdobacter</taxon>
    </lineage>
</organism>
<dbReference type="GO" id="GO:0017004">
    <property type="term" value="P:cytochrome complex assembly"/>
    <property type="evidence" value="ECO:0007669"/>
    <property type="project" value="UniProtKB-KW"/>
</dbReference>
<dbReference type="InterPro" id="IPR050553">
    <property type="entry name" value="Thioredoxin_ResA/DsbE_sf"/>
</dbReference>
<keyword evidence="3" id="KW-1015">Disulfide bond</keyword>
<dbReference type="InterPro" id="IPR036249">
    <property type="entry name" value="Thioredoxin-like_sf"/>
</dbReference>
<evidence type="ECO:0000256" key="1">
    <source>
        <dbReference type="ARBA" id="ARBA00004196"/>
    </source>
</evidence>
<keyword evidence="7" id="KW-0413">Isomerase</keyword>
<comment type="subcellular location">
    <subcellularLocation>
        <location evidence="1">Cell envelope</location>
    </subcellularLocation>
</comment>
<dbReference type="AlphaFoldDB" id="A0A840TND8"/>
<feature type="domain" description="Thioredoxin" evidence="6">
    <location>
        <begin position="336"/>
        <end position="485"/>
    </location>
</feature>
<dbReference type="PANTHER" id="PTHR42852:SF6">
    <property type="entry name" value="THIOL:DISULFIDE INTERCHANGE PROTEIN DSBE"/>
    <property type="match status" value="1"/>
</dbReference>
<dbReference type="GO" id="GO:0030313">
    <property type="term" value="C:cell envelope"/>
    <property type="evidence" value="ECO:0007669"/>
    <property type="project" value="UniProtKB-SubCell"/>
</dbReference>
<evidence type="ECO:0000256" key="4">
    <source>
        <dbReference type="ARBA" id="ARBA00023284"/>
    </source>
</evidence>
<keyword evidence="4" id="KW-0676">Redox-active center</keyword>
<dbReference type="SUPFAM" id="SSF52833">
    <property type="entry name" value="Thioredoxin-like"/>
    <property type="match status" value="1"/>
</dbReference>
<evidence type="ECO:0000259" key="6">
    <source>
        <dbReference type="PROSITE" id="PS51352"/>
    </source>
</evidence>
<dbReference type="EMBL" id="JACHGF010000002">
    <property type="protein sequence ID" value="MBB5283277.1"/>
    <property type="molecule type" value="Genomic_DNA"/>
</dbReference>
<accession>A0A840TND8</accession>
<name>A0A840TND8_9BACT</name>
<dbReference type="InterPro" id="IPR012336">
    <property type="entry name" value="Thioredoxin-like_fold"/>
</dbReference>
<dbReference type="Proteomes" id="UP000557307">
    <property type="component" value="Unassembled WGS sequence"/>
</dbReference>
<evidence type="ECO:0000256" key="2">
    <source>
        <dbReference type="ARBA" id="ARBA00022748"/>
    </source>
</evidence>
<dbReference type="Pfam" id="PF13905">
    <property type="entry name" value="Thioredoxin_8"/>
    <property type="match status" value="1"/>
</dbReference>
<evidence type="ECO:0000313" key="8">
    <source>
        <dbReference type="Proteomes" id="UP000557307"/>
    </source>
</evidence>
<dbReference type="PANTHER" id="PTHR42852">
    <property type="entry name" value="THIOL:DISULFIDE INTERCHANGE PROTEIN DSBE"/>
    <property type="match status" value="1"/>
</dbReference>
<dbReference type="RefSeq" id="WP_184172531.1">
    <property type="nucleotide sequence ID" value="NZ_JACHGF010000002.1"/>
</dbReference>
<feature type="signal peptide" evidence="5">
    <location>
        <begin position="1"/>
        <end position="19"/>
    </location>
</feature>
<feature type="chain" id="PRO_5032678204" evidence="5">
    <location>
        <begin position="20"/>
        <end position="489"/>
    </location>
</feature>
<keyword evidence="8" id="KW-1185">Reference proteome</keyword>
<dbReference type="InterPro" id="IPR013766">
    <property type="entry name" value="Thioredoxin_domain"/>
</dbReference>
<reference evidence="7 8" key="1">
    <citation type="submission" date="2020-08" db="EMBL/GenBank/DDBJ databases">
        <title>Genomic Encyclopedia of Type Strains, Phase IV (KMG-IV): sequencing the most valuable type-strain genomes for metagenomic binning, comparative biology and taxonomic classification.</title>
        <authorList>
            <person name="Goeker M."/>
        </authorList>
    </citation>
    <scope>NUCLEOTIDE SEQUENCE [LARGE SCALE GENOMIC DNA]</scope>
    <source>
        <strain evidence="7 8">DSM 105074</strain>
    </source>
</reference>
<evidence type="ECO:0000256" key="5">
    <source>
        <dbReference type="SAM" id="SignalP"/>
    </source>
</evidence>
<comment type="caution">
    <text evidence="7">The sequence shown here is derived from an EMBL/GenBank/DDBJ whole genome shotgun (WGS) entry which is preliminary data.</text>
</comment>
<dbReference type="Gene3D" id="3.40.30.10">
    <property type="entry name" value="Glutaredoxin"/>
    <property type="match status" value="1"/>
</dbReference>
<evidence type="ECO:0000313" key="7">
    <source>
        <dbReference type="EMBL" id="MBB5283277.1"/>
    </source>
</evidence>
<keyword evidence="5" id="KW-0732">Signal</keyword>
<protein>
    <submittedName>
        <fullName evidence="7">Thiol-disulfide isomerase/thioredoxin</fullName>
    </submittedName>
</protein>
<sequence length="489" mass="55861">MRTTLRTALWGLLLPWLFATCQSGPGTRTVKLTIQSTPQLPLPVKLDTLDMISTASLIPTETALDSAGRIVLELELPRPMFATLELGERFQTLYLTPGDELTIHYDTTGHRFRFEGTSAIANTYLYQEGYLSRQLDAGMYQRDIDLDTFIARLDSAKNILAEFHQHYLDSTGLSASLGTLFKQRRELGYLWDKQWFFRSHYYAEDNPDVPEVIANVWSEIPFDSTLLQTAMYSYSLVLDYYLDLHMYPSVYPEDASDAEYDSLETLFPFLAYEKIKQTHPSPAFQEYFQAKVLSYSLRIYGITPVIDSFYTQFKQTYPASRFRPSVETKYQQWVALSPGQPAPDIRGITPDGKAFSLRELRDKVVYVDVWATWCGPCVEQFSHAKKVKKQFEGNDQVAFLYVSVDQNTEAWKKYLRKNPDLTGVHINQNPDAEGTSSVYEDYLINGIPRFILIDPQGKIVNVKAVAPSNGELEKEIRKVLGRQQPVASL</sequence>
<dbReference type="GO" id="GO:0016853">
    <property type="term" value="F:isomerase activity"/>
    <property type="evidence" value="ECO:0007669"/>
    <property type="project" value="UniProtKB-KW"/>
</dbReference>
<keyword evidence="2" id="KW-0201">Cytochrome c-type biogenesis</keyword>
<proteinExistence type="predicted"/>
<gene>
    <name evidence="7" type="ORF">HNQ92_001403</name>
</gene>
<evidence type="ECO:0000256" key="3">
    <source>
        <dbReference type="ARBA" id="ARBA00023157"/>
    </source>
</evidence>